<keyword evidence="1" id="KW-1133">Transmembrane helix</keyword>
<sequence>MLALIEFVVWLFVLPYVLFGMLLGHFAFLVFRTFEPRMLLAGVWFATLGLYLLPKRVPDELPFVSLVDSIAQSHIAGLSTPLAFLVMAGLLTVSAAVVAARRATRAIK</sequence>
<name>Q21Q14_ALBFT</name>
<geneLocation type="plasmid" evidence="3">
    <name>pDSM15236</name>
</geneLocation>
<feature type="transmembrane region" description="Helical" evidence="1">
    <location>
        <begin position="74"/>
        <end position="100"/>
    </location>
</feature>
<evidence type="ECO:0008006" key="4">
    <source>
        <dbReference type="Google" id="ProtNLM"/>
    </source>
</evidence>
<reference evidence="3" key="1">
    <citation type="submission" date="2006-02" db="EMBL/GenBank/DDBJ databases">
        <title>Complete sequence of plasmid 1 of Rhodoferax ferrireducens DSM 15236.</title>
        <authorList>
            <person name="Copeland A."/>
            <person name="Lucas S."/>
            <person name="Lapidus A."/>
            <person name="Barry K."/>
            <person name="Detter J.C."/>
            <person name="Glavina del Rio T."/>
            <person name="Hammon N."/>
            <person name="Israni S."/>
            <person name="Pitluck S."/>
            <person name="Brettin T."/>
            <person name="Bruce D."/>
            <person name="Han C."/>
            <person name="Tapia R."/>
            <person name="Gilna P."/>
            <person name="Kiss H."/>
            <person name="Schmutz J."/>
            <person name="Larimer F."/>
            <person name="Land M."/>
            <person name="Kyrpides N."/>
            <person name="Ivanova N."/>
            <person name="Richardson P."/>
        </authorList>
    </citation>
    <scope>NUCLEOTIDE SEQUENCE [LARGE SCALE GENOMIC DNA]</scope>
    <source>
        <strain evidence="3">ATCC BAA-621 / DSM 15236 / T118</strain>
        <plasmid evidence="3">Plasmid pDSM15236</plasmid>
    </source>
</reference>
<accession>Q21Q14</accession>
<organism evidence="2 3">
    <name type="scientific">Albidiferax ferrireducens (strain ATCC BAA-621 / DSM 15236 / T118)</name>
    <name type="common">Rhodoferax ferrireducens</name>
    <dbReference type="NCBI Taxonomy" id="338969"/>
    <lineage>
        <taxon>Bacteria</taxon>
        <taxon>Pseudomonadati</taxon>
        <taxon>Pseudomonadota</taxon>
        <taxon>Betaproteobacteria</taxon>
        <taxon>Burkholderiales</taxon>
        <taxon>Comamonadaceae</taxon>
        <taxon>Rhodoferax</taxon>
    </lineage>
</organism>
<dbReference type="AlphaFoldDB" id="Q21Q14"/>
<evidence type="ECO:0000313" key="2">
    <source>
        <dbReference type="EMBL" id="ABD72131.1"/>
    </source>
</evidence>
<keyword evidence="2" id="KW-0614">Plasmid</keyword>
<dbReference type="RefSeq" id="WP_011458608.1">
    <property type="nucleotide sequence ID" value="NC_007901.1"/>
</dbReference>
<evidence type="ECO:0000256" key="1">
    <source>
        <dbReference type="SAM" id="Phobius"/>
    </source>
</evidence>
<feature type="transmembrane region" description="Helical" evidence="1">
    <location>
        <begin position="7"/>
        <end position="31"/>
    </location>
</feature>
<keyword evidence="3" id="KW-1185">Reference proteome</keyword>
<dbReference type="EMBL" id="CP000268">
    <property type="protein sequence ID" value="ABD72131.1"/>
    <property type="molecule type" value="Genomic_DNA"/>
</dbReference>
<dbReference type="HOGENOM" id="CLU_2194895_0_0_4"/>
<proteinExistence type="predicted"/>
<keyword evidence="1" id="KW-0472">Membrane</keyword>
<dbReference type="Proteomes" id="UP000008332">
    <property type="component" value="Plasmid unnamed1"/>
</dbReference>
<dbReference type="KEGG" id="rfr:Rfer_4445"/>
<gene>
    <name evidence="2" type="ordered locus">Rfer_4445</name>
</gene>
<keyword evidence="1" id="KW-0812">Transmembrane</keyword>
<protein>
    <recommendedName>
        <fullName evidence="4">Transmembrane protein</fullName>
    </recommendedName>
</protein>
<evidence type="ECO:0000313" key="3">
    <source>
        <dbReference type="Proteomes" id="UP000008332"/>
    </source>
</evidence>